<dbReference type="PANTHER" id="PTHR43695:SF1">
    <property type="entry name" value="RHAMNOGALACTURONAN ACETYLESTERASE"/>
    <property type="match status" value="1"/>
</dbReference>
<proteinExistence type="inferred from homology"/>
<name>A0A243W9J7_9BACT</name>
<accession>A0A243W9J7</accession>
<dbReference type="InterPro" id="IPR013830">
    <property type="entry name" value="SGNH_hydro"/>
</dbReference>
<dbReference type="GO" id="GO:0016788">
    <property type="term" value="F:hydrolase activity, acting on ester bonds"/>
    <property type="evidence" value="ECO:0007669"/>
    <property type="project" value="UniProtKB-ARBA"/>
</dbReference>
<comment type="similarity">
    <text evidence="1">Belongs to the 'GDSL' lipolytic enzyme family.</text>
</comment>
<organism evidence="4 5">
    <name type="scientific">Hymenobacter crusticola</name>
    <dbReference type="NCBI Taxonomy" id="1770526"/>
    <lineage>
        <taxon>Bacteria</taxon>
        <taxon>Pseudomonadati</taxon>
        <taxon>Bacteroidota</taxon>
        <taxon>Cytophagia</taxon>
        <taxon>Cytophagales</taxon>
        <taxon>Hymenobacteraceae</taxon>
        <taxon>Hymenobacter</taxon>
    </lineage>
</organism>
<evidence type="ECO:0000313" key="5">
    <source>
        <dbReference type="Proteomes" id="UP000194873"/>
    </source>
</evidence>
<protein>
    <submittedName>
        <fullName evidence="4">GDSL family lipase</fullName>
    </submittedName>
</protein>
<evidence type="ECO:0000259" key="3">
    <source>
        <dbReference type="Pfam" id="PF13472"/>
    </source>
</evidence>
<dbReference type="Gene3D" id="3.40.50.1110">
    <property type="entry name" value="SGNH hydrolase"/>
    <property type="match status" value="1"/>
</dbReference>
<dbReference type="EMBL" id="MTSE01000012">
    <property type="protein sequence ID" value="OUJ72190.1"/>
    <property type="molecule type" value="Genomic_DNA"/>
</dbReference>
<reference evidence="4 5" key="1">
    <citation type="submission" date="2017-01" db="EMBL/GenBank/DDBJ databases">
        <title>A new Hymenobacter.</title>
        <authorList>
            <person name="Liang Y."/>
            <person name="Feng F."/>
        </authorList>
    </citation>
    <scope>NUCLEOTIDE SEQUENCE [LARGE SCALE GENOMIC DNA]</scope>
    <source>
        <strain evidence="4">MIMBbqt21</strain>
    </source>
</reference>
<dbReference type="Proteomes" id="UP000194873">
    <property type="component" value="Unassembled WGS sequence"/>
</dbReference>
<dbReference type="RefSeq" id="WP_086595805.1">
    <property type="nucleotide sequence ID" value="NZ_MTSE01000012.1"/>
</dbReference>
<dbReference type="PANTHER" id="PTHR43695">
    <property type="entry name" value="PUTATIVE (AFU_ORTHOLOGUE AFUA_2G17250)-RELATED"/>
    <property type="match status" value="1"/>
</dbReference>
<sequence>MQKPSFRRRLGSSLPVVTLLVLLGLLAAFQKPKRPTLYLIGDSTVRNTNAPQMGWGSKIASFFDTTRLAVVNRAMAGRSTRTFISEKRWTKVDSMLKPGDFVIMQFGHNEGSAPDTTKAGRRGVLKGTGEETKQLTWPDGHPETVHTYGYYLRKFVRETKAKGATPIIASMIPRNEWKDGKVQRASNDYGKWAAEVAQQEGVAFIDLNGITADKYDKLGPDEVKKFFPGDHTHTNEAGAQVNAASVVDGIKANKKIALNKYLAKR</sequence>
<dbReference type="OrthoDB" id="9807041at2"/>
<comment type="caution">
    <text evidence="4">The sequence shown here is derived from an EMBL/GenBank/DDBJ whole genome shotgun (WGS) entry which is preliminary data.</text>
</comment>
<evidence type="ECO:0000256" key="2">
    <source>
        <dbReference type="ARBA" id="ARBA00022801"/>
    </source>
</evidence>
<dbReference type="Pfam" id="PF13472">
    <property type="entry name" value="Lipase_GDSL_2"/>
    <property type="match status" value="1"/>
</dbReference>
<keyword evidence="5" id="KW-1185">Reference proteome</keyword>
<keyword evidence="2" id="KW-0378">Hydrolase</keyword>
<dbReference type="CDD" id="cd01821">
    <property type="entry name" value="Rhamnogalacturan_acetylesterase_like"/>
    <property type="match status" value="1"/>
</dbReference>
<feature type="domain" description="SGNH hydrolase-type esterase" evidence="3">
    <location>
        <begin position="39"/>
        <end position="240"/>
    </location>
</feature>
<dbReference type="AlphaFoldDB" id="A0A243W9J7"/>
<dbReference type="SUPFAM" id="SSF52266">
    <property type="entry name" value="SGNH hydrolase"/>
    <property type="match status" value="1"/>
</dbReference>
<gene>
    <name evidence="4" type="ORF">BXP70_19600</name>
</gene>
<dbReference type="InterPro" id="IPR037459">
    <property type="entry name" value="RhgT-like"/>
</dbReference>
<evidence type="ECO:0000256" key="1">
    <source>
        <dbReference type="ARBA" id="ARBA00008668"/>
    </source>
</evidence>
<dbReference type="InterPro" id="IPR036514">
    <property type="entry name" value="SGNH_hydro_sf"/>
</dbReference>
<evidence type="ECO:0000313" key="4">
    <source>
        <dbReference type="EMBL" id="OUJ72190.1"/>
    </source>
</evidence>